<name>A0A4R1QIV4_9FIRM</name>
<accession>A0A4R1QIV4</accession>
<reference evidence="7 8" key="1">
    <citation type="submission" date="2019-03" db="EMBL/GenBank/DDBJ databases">
        <title>Genomic Encyclopedia of Type Strains, Phase IV (KMG-IV): sequencing the most valuable type-strain genomes for metagenomic binning, comparative biology and taxonomic classification.</title>
        <authorList>
            <person name="Goeker M."/>
        </authorList>
    </citation>
    <scope>NUCLEOTIDE SEQUENCE [LARGE SCALE GENOMIC DNA]</scope>
    <source>
        <strain evidence="7 8">DSM 100451</strain>
    </source>
</reference>
<evidence type="ECO:0000256" key="3">
    <source>
        <dbReference type="ARBA" id="ARBA00022741"/>
    </source>
</evidence>
<dbReference type="InterPro" id="IPR050306">
    <property type="entry name" value="PfkB_Carbo_kinase"/>
</dbReference>
<dbReference type="InterPro" id="IPR029056">
    <property type="entry name" value="Ribokinase-like"/>
</dbReference>
<feature type="domain" description="Carbohydrate kinase PfkB" evidence="6">
    <location>
        <begin position="1"/>
        <end position="305"/>
    </location>
</feature>
<dbReference type="EMBL" id="SLUM01000034">
    <property type="protein sequence ID" value="TCL53446.1"/>
    <property type="molecule type" value="Genomic_DNA"/>
</dbReference>
<evidence type="ECO:0000256" key="1">
    <source>
        <dbReference type="ARBA" id="ARBA00010688"/>
    </source>
</evidence>
<dbReference type="InterPro" id="IPR011611">
    <property type="entry name" value="PfkB_dom"/>
</dbReference>
<dbReference type="RefSeq" id="WP_058963305.1">
    <property type="nucleotide sequence ID" value="NZ_CABKVM010000014.1"/>
</dbReference>
<dbReference type="AlphaFoldDB" id="A0A4R1QIV4"/>
<dbReference type="OrthoDB" id="9813569at2"/>
<keyword evidence="2" id="KW-0808">Transferase</keyword>
<sequence length="316" mass="33692">MKDVVALGELLIDFAPVSTDDAGYPTLKAQPGGAPGNFLAALQQYGCSTALIGKVGDDAFGRLLIGTLDSLGIGTRGIIADACAFTTMAFVTLDGTGNRSFSFARKPGADTCLRTDEINRSLIEECRVFHFGTLSLTDEPARSATQAAVAFAKEQGKLVSFDPNLRKPLWLSEDAAKEQIEWGLHQADIVKISDEEIEFLWGLSPEEGAQKLLREYGVKLVYATLGPKGCHFANRQGCGQVDSPKGLHVVDTTGAGDIFGGSAMSQFLRLNKAPEELTVEEMRAVTRFACCAASLSTQTHGGITSVVPEEQVCAIL</sequence>
<keyword evidence="4 7" id="KW-0418">Kinase</keyword>
<comment type="similarity">
    <text evidence="1">Belongs to the carbohydrate kinase PfkB family.</text>
</comment>
<dbReference type="PANTHER" id="PTHR43085:SF1">
    <property type="entry name" value="PSEUDOURIDINE KINASE-RELATED"/>
    <property type="match status" value="1"/>
</dbReference>
<evidence type="ECO:0000313" key="8">
    <source>
        <dbReference type="Proteomes" id="UP000295184"/>
    </source>
</evidence>
<dbReference type="Gene3D" id="3.40.1190.20">
    <property type="match status" value="1"/>
</dbReference>
<evidence type="ECO:0000259" key="6">
    <source>
        <dbReference type="Pfam" id="PF00294"/>
    </source>
</evidence>
<organism evidence="7 8">
    <name type="scientific">Allofournierella massiliensis</name>
    <dbReference type="NCBI Taxonomy" id="1650663"/>
    <lineage>
        <taxon>Bacteria</taxon>
        <taxon>Bacillati</taxon>
        <taxon>Bacillota</taxon>
        <taxon>Clostridia</taxon>
        <taxon>Eubacteriales</taxon>
        <taxon>Oscillospiraceae</taxon>
        <taxon>Allofournierella</taxon>
    </lineage>
</organism>
<evidence type="ECO:0000313" key="7">
    <source>
        <dbReference type="EMBL" id="TCL53446.1"/>
    </source>
</evidence>
<dbReference type="PANTHER" id="PTHR43085">
    <property type="entry name" value="HEXOKINASE FAMILY MEMBER"/>
    <property type="match status" value="1"/>
</dbReference>
<gene>
    <name evidence="7" type="ORF">EDD77_13421</name>
</gene>
<keyword evidence="3" id="KW-0547">Nucleotide-binding</keyword>
<evidence type="ECO:0000256" key="2">
    <source>
        <dbReference type="ARBA" id="ARBA00022679"/>
    </source>
</evidence>
<dbReference type="SUPFAM" id="SSF53613">
    <property type="entry name" value="Ribokinase-like"/>
    <property type="match status" value="1"/>
</dbReference>
<dbReference type="Pfam" id="PF00294">
    <property type="entry name" value="PfkB"/>
    <property type="match status" value="1"/>
</dbReference>
<dbReference type="Proteomes" id="UP000295184">
    <property type="component" value="Unassembled WGS sequence"/>
</dbReference>
<dbReference type="GO" id="GO:0005524">
    <property type="term" value="F:ATP binding"/>
    <property type="evidence" value="ECO:0007669"/>
    <property type="project" value="UniProtKB-KW"/>
</dbReference>
<dbReference type="GO" id="GO:0016301">
    <property type="term" value="F:kinase activity"/>
    <property type="evidence" value="ECO:0007669"/>
    <property type="project" value="UniProtKB-KW"/>
</dbReference>
<keyword evidence="5" id="KW-0067">ATP-binding</keyword>
<dbReference type="CDD" id="cd01167">
    <property type="entry name" value="bac_FRK"/>
    <property type="match status" value="1"/>
</dbReference>
<evidence type="ECO:0000256" key="5">
    <source>
        <dbReference type="ARBA" id="ARBA00022840"/>
    </source>
</evidence>
<dbReference type="STRING" id="1650663.GCA_001486665_00799"/>
<protein>
    <submittedName>
        <fullName evidence="7">Fructokinase</fullName>
    </submittedName>
</protein>
<comment type="caution">
    <text evidence="7">The sequence shown here is derived from an EMBL/GenBank/DDBJ whole genome shotgun (WGS) entry which is preliminary data.</text>
</comment>
<evidence type="ECO:0000256" key="4">
    <source>
        <dbReference type="ARBA" id="ARBA00022777"/>
    </source>
</evidence>
<proteinExistence type="inferred from homology"/>